<sequence>MSIENFIPELWASAILDPYLKSLVFGQPTVVNTDYEGQISQQGDTVHVTTIGYPTIGSYDKTTDITIEDLSDTGQELVIDQGDYFGFRVNDVDKVQAAGNFQSDAMGLAAYGLKNTVDQYIAGLFTGAQTANKLGNVSVFDGDPKDISGTDISAYQVLVKLDEALDKANVPTEGRYVVVSPAFRAALQMDQRFTSAAHSGTTETLRNGNIGQAANFEVLVSNNLAKVGGRDLISAGVPGAISFASQINSVEALREQKRFADIVRGLNIYGAKLFRPEGIATAQVAIHSTFSAS</sequence>
<protein>
    <submittedName>
        <fullName evidence="1">P22 phage major capsid protein family protein</fullName>
    </submittedName>
</protein>
<evidence type="ECO:0000313" key="2">
    <source>
        <dbReference type="Proteomes" id="UP001501079"/>
    </source>
</evidence>
<accession>A0ABP8A1Q6</accession>
<comment type="caution">
    <text evidence="1">The sequence shown here is derived from an EMBL/GenBank/DDBJ whole genome shotgun (WGS) entry which is preliminary data.</text>
</comment>
<keyword evidence="2" id="KW-1185">Reference proteome</keyword>
<evidence type="ECO:0000313" key="1">
    <source>
        <dbReference type="EMBL" id="GAA4175771.1"/>
    </source>
</evidence>
<proteinExistence type="predicted"/>
<gene>
    <name evidence="1" type="ORF">GCM10022287_21910</name>
</gene>
<dbReference type="RefSeq" id="WP_344754288.1">
    <property type="nucleotide sequence ID" value="NZ_BAABBW010000003.1"/>
</dbReference>
<dbReference type="Proteomes" id="UP001501079">
    <property type="component" value="Unassembled WGS sequence"/>
</dbReference>
<reference evidence="2" key="1">
    <citation type="journal article" date="2019" name="Int. J. Syst. Evol. Microbiol.">
        <title>The Global Catalogue of Microorganisms (GCM) 10K type strain sequencing project: providing services to taxonomists for standard genome sequencing and annotation.</title>
        <authorList>
            <consortium name="The Broad Institute Genomics Platform"/>
            <consortium name="The Broad Institute Genome Sequencing Center for Infectious Disease"/>
            <person name="Wu L."/>
            <person name="Ma J."/>
        </authorList>
    </citation>
    <scope>NUCLEOTIDE SEQUENCE [LARGE SCALE GENOMIC DNA]</scope>
    <source>
        <strain evidence="2">JCM 17591</strain>
    </source>
</reference>
<organism evidence="1 2">
    <name type="scientific">Gryllotalpicola koreensis</name>
    <dbReference type="NCBI Taxonomy" id="993086"/>
    <lineage>
        <taxon>Bacteria</taxon>
        <taxon>Bacillati</taxon>
        <taxon>Actinomycetota</taxon>
        <taxon>Actinomycetes</taxon>
        <taxon>Micrococcales</taxon>
        <taxon>Microbacteriaceae</taxon>
        <taxon>Gryllotalpicola</taxon>
    </lineage>
</organism>
<dbReference type="EMBL" id="BAABBW010000003">
    <property type="protein sequence ID" value="GAA4175771.1"/>
    <property type="molecule type" value="Genomic_DNA"/>
</dbReference>
<name>A0ABP8A1Q6_9MICO</name>